<proteinExistence type="inferred from homology"/>
<dbReference type="RefSeq" id="WP_201692900.1">
    <property type="nucleotide sequence ID" value="NZ_JAEQND010000016.1"/>
</dbReference>
<evidence type="ECO:0000256" key="1">
    <source>
        <dbReference type="ARBA" id="ARBA00010062"/>
    </source>
</evidence>
<dbReference type="Gene3D" id="3.40.50.2300">
    <property type="match status" value="2"/>
</dbReference>
<dbReference type="EMBL" id="JAEQND010000016">
    <property type="protein sequence ID" value="MBL0428272.1"/>
    <property type="molecule type" value="Genomic_DNA"/>
</dbReference>
<name>A0ABS1JVP2_9BURK</name>
<dbReference type="PROSITE" id="PS51318">
    <property type="entry name" value="TAT"/>
    <property type="match status" value="1"/>
</dbReference>
<reference evidence="5 6" key="1">
    <citation type="journal article" date="2017" name="Int. J. Syst. Evol. Microbiol.">
        <title>Ramlibacter alkalitolerans sp. nov., alkali-tolerant bacterium isolated from soil of ginseng.</title>
        <authorList>
            <person name="Lee D.H."/>
            <person name="Cha C.J."/>
        </authorList>
    </citation>
    <scope>NUCLEOTIDE SEQUENCE [LARGE SCALE GENOMIC DNA]</scope>
    <source>
        <strain evidence="5 6">KACC 19305</strain>
    </source>
</reference>
<dbReference type="InterPro" id="IPR006311">
    <property type="entry name" value="TAT_signal"/>
</dbReference>
<evidence type="ECO:0000313" key="5">
    <source>
        <dbReference type="EMBL" id="MBL0428272.1"/>
    </source>
</evidence>
<dbReference type="InterPro" id="IPR051010">
    <property type="entry name" value="BCAA_transport"/>
</dbReference>
<evidence type="ECO:0000313" key="6">
    <source>
        <dbReference type="Proteomes" id="UP000622707"/>
    </source>
</evidence>
<evidence type="ECO:0000256" key="2">
    <source>
        <dbReference type="ARBA" id="ARBA00022729"/>
    </source>
</evidence>
<gene>
    <name evidence="5" type="ORF">JI746_24425</name>
</gene>
<protein>
    <submittedName>
        <fullName evidence="5">ABC transporter substrate-binding protein</fullName>
    </submittedName>
</protein>
<dbReference type="InterPro" id="IPR028081">
    <property type="entry name" value="Leu-bd"/>
</dbReference>
<feature type="signal peptide" evidence="3">
    <location>
        <begin position="1"/>
        <end position="26"/>
    </location>
</feature>
<organism evidence="5 6">
    <name type="scientific">Ramlibacter alkalitolerans</name>
    <dbReference type="NCBI Taxonomy" id="2039631"/>
    <lineage>
        <taxon>Bacteria</taxon>
        <taxon>Pseudomonadati</taxon>
        <taxon>Pseudomonadota</taxon>
        <taxon>Betaproteobacteria</taxon>
        <taxon>Burkholderiales</taxon>
        <taxon>Comamonadaceae</taxon>
        <taxon>Ramlibacter</taxon>
    </lineage>
</organism>
<dbReference type="CDD" id="cd06332">
    <property type="entry name" value="PBP1_aromatic_compounds-like"/>
    <property type="match status" value="1"/>
</dbReference>
<accession>A0ABS1JVP2</accession>
<dbReference type="Proteomes" id="UP000622707">
    <property type="component" value="Unassembled WGS sequence"/>
</dbReference>
<evidence type="ECO:0000259" key="4">
    <source>
        <dbReference type="Pfam" id="PF13458"/>
    </source>
</evidence>
<keyword evidence="6" id="KW-1185">Reference proteome</keyword>
<dbReference type="PANTHER" id="PTHR30483">
    <property type="entry name" value="LEUCINE-SPECIFIC-BINDING PROTEIN"/>
    <property type="match status" value="1"/>
</dbReference>
<feature type="domain" description="Leucine-binding protein" evidence="4">
    <location>
        <begin position="33"/>
        <end position="368"/>
    </location>
</feature>
<dbReference type="InterPro" id="IPR028082">
    <property type="entry name" value="Peripla_BP_I"/>
</dbReference>
<dbReference type="SUPFAM" id="SSF53822">
    <property type="entry name" value="Periplasmic binding protein-like I"/>
    <property type="match status" value="1"/>
</dbReference>
<evidence type="ECO:0000256" key="3">
    <source>
        <dbReference type="SAM" id="SignalP"/>
    </source>
</evidence>
<sequence length="414" mass="44624">MGNRRAFLQATAAAGLGIAVPGLAQAQAAGDTFRIGLMAVKSGPLASGGIDMERALNLFLAERGQMMAGRKVQVFAVDAGGKAPEARAKVAELCEVQKIHALLGPQTAIELMALDEVTRSHRLPLVSTAAAEDVTQRKANPWLVRPTASSAQTSHVLADYCARTLKYKRMALVADDFPYGHETAAGFQRVFEESGGRIVQKIYSPLVTPDYSDAVAQLRKVDGVFLAFAGSNGFRFIRQFAEAGLRGKLPLVGSMTSLDESVLRNMGDEALGIHTASWYSADLATPANAKFAPDFRKAHGYDPGFYAAAMYISAEVLESALKSAGSAASDPQALMAALRKAHAQTLRGAVRFDDYGNAVGDVHIRRVERKEGRLVNAVVKTYPNVSQFWTHNAKQFLANPVYSREWPPARNLES</sequence>
<keyword evidence="2 3" id="KW-0732">Signal</keyword>
<comment type="similarity">
    <text evidence="1">Belongs to the leucine-binding protein family.</text>
</comment>
<comment type="caution">
    <text evidence="5">The sequence shown here is derived from an EMBL/GenBank/DDBJ whole genome shotgun (WGS) entry which is preliminary data.</text>
</comment>
<dbReference type="Pfam" id="PF13458">
    <property type="entry name" value="Peripla_BP_6"/>
    <property type="match status" value="1"/>
</dbReference>
<dbReference type="PANTHER" id="PTHR30483:SF6">
    <property type="entry name" value="PERIPLASMIC BINDING PROTEIN OF ABC TRANSPORTER FOR NATURAL AMINO ACIDS"/>
    <property type="match status" value="1"/>
</dbReference>
<feature type="chain" id="PRO_5045247405" evidence="3">
    <location>
        <begin position="27"/>
        <end position="414"/>
    </location>
</feature>